<evidence type="ECO:0000256" key="6">
    <source>
        <dbReference type="SAM" id="MobiDB-lite"/>
    </source>
</evidence>
<organism evidence="8">
    <name type="scientific">Amblyomma aureolatum</name>
    <dbReference type="NCBI Taxonomy" id="187763"/>
    <lineage>
        <taxon>Eukaryota</taxon>
        <taxon>Metazoa</taxon>
        <taxon>Ecdysozoa</taxon>
        <taxon>Arthropoda</taxon>
        <taxon>Chelicerata</taxon>
        <taxon>Arachnida</taxon>
        <taxon>Acari</taxon>
        <taxon>Parasitiformes</taxon>
        <taxon>Ixodida</taxon>
        <taxon>Ixodoidea</taxon>
        <taxon>Ixodidae</taxon>
        <taxon>Amblyomminae</taxon>
        <taxon>Amblyomma</taxon>
    </lineage>
</organism>
<evidence type="ECO:0000256" key="3">
    <source>
        <dbReference type="ARBA" id="ARBA00022692"/>
    </source>
</evidence>
<feature type="transmembrane region" description="Helical" evidence="7">
    <location>
        <begin position="358"/>
        <end position="385"/>
    </location>
</feature>
<dbReference type="InterPro" id="IPR004752">
    <property type="entry name" value="AmpG_permease/AT-1"/>
</dbReference>
<dbReference type="EMBL" id="GFAC01004007">
    <property type="protein sequence ID" value="JAT95181.1"/>
    <property type="molecule type" value="mRNA"/>
</dbReference>
<dbReference type="InterPro" id="IPR036259">
    <property type="entry name" value="MFS_trans_sf"/>
</dbReference>
<protein>
    <submittedName>
        <fullName evidence="8">Putative acetyl-coa transporter</fullName>
    </submittedName>
</protein>
<keyword evidence="3 7" id="KW-0812">Transmembrane</keyword>
<evidence type="ECO:0000256" key="2">
    <source>
        <dbReference type="ARBA" id="ARBA00022448"/>
    </source>
</evidence>
<feature type="transmembrane region" description="Helical" evidence="7">
    <location>
        <begin position="329"/>
        <end position="352"/>
    </location>
</feature>
<comment type="subcellular location">
    <subcellularLocation>
        <location evidence="1">Membrane</location>
        <topology evidence="1">Multi-pass membrane protein</topology>
    </subcellularLocation>
</comment>
<name>A0A1E1X806_9ACAR</name>
<keyword evidence="2" id="KW-0813">Transport</keyword>
<evidence type="ECO:0000256" key="5">
    <source>
        <dbReference type="ARBA" id="ARBA00023136"/>
    </source>
</evidence>
<feature type="region of interest" description="Disordered" evidence="6">
    <location>
        <begin position="191"/>
        <end position="244"/>
    </location>
</feature>
<dbReference type="PANTHER" id="PTHR12778">
    <property type="entry name" value="SOLUTE CARRIER FAMILY 33 ACETYL-COA TRANSPORTER -RELATED"/>
    <property type="match status" value="1"/>
</dbReference>
<dbReference type="CDD" id="cd17485">
    <property type="entry name" value="MFS_MFSD3"/>
    <property type="match status" value="1"/>
</dbReference>
<proteinExistence type="evidence at transcript level"/>
<dbReference type="PANTHER" id="PTHR12778:SF10">
    <property type="entry name" value="MAJOR FACILITATOR SUPERFAMILY DOMAIN-CONTAINING PROTEIN 3"/>
    <property type="match status" value="1"/>
</dbReference>
<dbReference type="GO" id="GO:0022857">
    <property type="term" value="F:transmembrane transporter activity"/>
    <property type="evidence" value="ECO:0007669"/>
    <property type="project" value="InterPro"/>
</dbReference>
<evidence type="ECO:0000256" key="7">
    <source>
        <dbReference type="SAM" id="Phobius"/>
    </source>
</evidence>
<dbReference type="SUPFAM" id="SSF103473">
    <property type="entry name" value="MFS general substrate transporter"/>
    <property type="match status" value="1"/>
</dbReference>
<feature type="compositionally biased region" description="Polar residues" evidence="6">
    <location>
        <begin position="227"/>
        <end position="240"/>
    </location>
</feature>
<dbReference type="Pfam" id="PF07690">
    <property type="entry name" value="MFS_1"/>
    <property type="match status" value="1"/>
</dbReference>
<feature type="transmembrane region" description="Helical" evidence="7">
    <location>
        <begin position="139"/>
        <end position="159"/>
    </location>
</feature>
<sequence>MATMLESIFMYAYLSVLYFLQGIPYGVQDKLLPQHLRSQRFSYSELTLARVLLVPWLCKPLFASFIEKRWTQKRWLQLFLAVMTAVTWLSSYFGERAWSFVLTLFILNVVSASFDVSVDSYAMDVLHKSQLSLGNALQVGSYKVGAIFGGGVLFLMQLLAGVKGILRSMSVVYALGLIIVTFRSGSNAQAARRTEEEGVEVTPEDEQSGAGDSRTPEGLRRRKVQSDKVQNGAESKSQEAATDVPPEPLLEKMKWAISVDGTLGLVLFLTLYKCGEYGILTTYPSFLLDRGYSYFVVGLLNGGLGQFMSIVGSIVAGYMSRSARSNKSLLWKLCVARILPAALICITNTRMFGRPKNVYFGVTGMLVLNLISGMITTVAFTMAMASSQKLQRGFRSTHFSFLCTMEVLGKLAASILVGPCIDFVGKTPTYFVMTGLSALSIYTIRFLK</sequence>
<dbReference type="GO" id="GO:0016020">
    <property type="term" value="C:membrane"/>
    <property type="evidence" value="ECO:0007669"/>
    <property type="project" value="UniProtKB-SubCell"/>
</dbReference>
<evidence type="ECO:0000256" key="1">
    <source>
        <dbReference type="ARBA" id="ARBA00004141"/>
    </source>
</evidence>
<feature type="transmembrane region" description="Helical" evidence="7">
    <location>
        <begin position="47"/>
        <end position="66"/>
    </location>
</feature>
<accession>A0A1E1X806</accession>
<evidence type="ECO:0000313" key="8">
    <source>
        <dbReference type="EMBL" id="JAT95181.1"/>
    </source>
</evidence>
<feature type="transmembrane region" description="Helical" evidence="7">
    <location>
        <begin position="292"/>
        <end position="317"/>
    </location>
</feature>
<feature type="compositionally biased region" description="Acidic residues" evidence="6">
    <location>
        <begin position="197"/>
        <end position="207"/>
    </location>
</feature>
<feature type="transmembrane region" description="Helical" evidence="7">
    <location>
        <begin position="100"/>
        <end position="118"/>
    </location>
</feature>
<dbReference type="Gene3D" id="1.20.1250.20">
    <property type="entry name" value="MFS general substrate transporter like domains"/>
    <property type="match status" value="1"/>
</dbReference>
<dbReference type="InterPro" id="IPR011701">
    <property type="entry name" value="MFS"/>
</dbReference>
<keyword evidence="5 7" id="KW-0472">Membrane</keyword>
<feature type="transmembrane region" description="Helical" evidence="7">
    <location>
        <begin position="429"/>
        <end position="447"/>
    </location>
</feature>
<reference evidence="8" key="1">
    <citation type="journal article" date="2017" name="Front. Cell. Infect. Microbiol.">
        <title>The Distinct Transcriptional Response of the Midgut of Amblyomma sculptum and Amblyomma aureolatum Ticks to Rickettsia rickettsii Correlates to Their Differences in Susceptibility to Infection.</title>
        <authorList>
            <person name="Martins L.A."/>
            <person name="Galletti M.F.B.M."/>
            <person name="Ribeiro J.M."/>
            <person name="Fujita A."/>
            <person name="Costa F.B."/>
            <person name="Labruna M.B."/>
            <person name="Daffre S."/>
            <person name="Fogaca A.C."/>
        </authorList>
    </citation>
    <scope>NUCLEOTIDE SEQUENCE</scope>
</reference>
<feature type="transmembrane region" description="Helical" evidence="7">
    <location>
        <begin position="165"/>
        <end position="183"/>
    </location>
</feature>
<dbReference type="AlphaFoldDB" id="A0A1E1X806"/>
<feature type="transmembrane region" description="Helical" evidence="7">
    <location>
        <begin position="397"/>
        <end position="417"/>
    </location>
</feature>
<feature type="transmembrane region" description="Helical" evidence="7">
    <location>
        <begin position="75"/>
        <end position="94"/>
    </location>
</feature>
<evidence type="ECO:0000256" key="4">
    <source>
        <dbReference type="ARBA" id="ARBA00022989"/>
    </source>
</evidence>
<feature type="transmembrane region" description="Helical" evidence="7">
    <location>
        <begin position="7"/>
        <end position="27"/>
    </location>
</feature>
<keyword evidence="4 7" id="KW-1133">Transmembrane helix</keyword>